<feature type="transmembrane region" description="Helical" evidence="1">
    <location>
        <begin position="7"/>
        <end position="28"/>
    </location>
</feature>
<evidence type="ECO:0000313" key="2">
    <source>
        <dbReference type="EMBL" id="MBS4191272.1"/>
    </source>
</evidence>
<dbReference type="EMBL" id="JAGYPM010000003">
    <property type="protein sequence ID" value="MBS4191272.1"/>
    <property type="molecule type" value="Genomic_DNA"/>
</dbReference>
<proteinExistence type="predicted"/>
<keyword evidence="1" id="KW-1133">Transmembrane helix</keyword>
<dbReference type="Pfam" id="PF14173">
    <property type="entry name" value="ComGG"/>
    <property type="match status" value="1"/>
</dbReference>
<sequence>MLRNEKGFTYPLTFCIILLATLVLTIQIDSYLAEVRFLKESEAILKQEYYLLSSMKRVENILIEGDEELFSGFFTYTDGTIHYESSQLTETLFMVTFNVKIGSYPDIKGFGYFDEESGKMIKWVERN</sequence>
<gene>
    <name evidence="2" type="ORF">KHA94_13870</name>
</gene>
<keyword evidence="1" id="KW-0472">Membrane</keyword>
<keyword evidence="1" id="KW-0812">Transmembrane</keyword>
<name>A0ABS5NTZ5_9BACI</name>
<protein>
    <recommendedName>
        <fullName evidence="4">Competence protein ComG</fullName>
    </recommendedName>
</protein>
<organism evidence="2 3">
    <name type="scientific">Cytobacillus citreus</name>
    <dbReference type="NCBI Taxonomy" id="2833586"/>
    <lineage>
        <taxon>Bacteria</taxon>
        <taxon>Bacillati</taxon>
        <taxon>Bacillota</taxon>
        <taxon>Bacilli</taxon>
        <taxon>Bacillales</taxon>
        <taxon>Bacillaceae</taxon>
        <taxon>Cytobacillus</taxon>
    </lineage>
</organism>
<evidence type="ECO:0000313" key="3">
    <source>
        <dbReference type="Proteomes" id="UP000681027"/>
    </source>
</evidence>
<dbReference type="RefSeq" id="WP_213102721.1">
    <property type="nucleotide sequence ID" value="NZ_JAGYPM010000003.1"/>
</dbReference>
<reference evidence="2 3" key="1">
    <citation type="submission" date="2021-05" db="EMBL/GenBank/DDBJ databases">
        <title>Novel Bacillus species.</title>
        <authorList>
            <person name="Liu G."/>
        </authorList>
    </citation>
    <scope>NUCLEOTIDE SEQUENCE [LARGE SCALE GENOMIC DNA]</scope>
    <source>
        <strain evidence="2 3">FJAT-49705</strain>
    </source>
</reference>
<evidence type="ECO:0000256" key="1">
    <source>
        <dbReference type="SAM" id="Phobius"/>
    </source>
</evidence>
<comment type="caution">
    <text evidence="2">The sequence shown here is derived from an EMBL/GenBank/DDBJ whole genome shotgun (WGS) entry which is preliminary data.</text>
</comment>
<accession>A0ABS5NTZ5</accession>
<evidence type="ECO:0008006" key="4">
    <source>
        <dbReference type="Google" id="ProtNLM"/>
    </source>
</evidence>
<dbReference type="InterPro" id="IPR020372">
    <property type="entry name" value="Competence_ComGG"/>
</dbReference>
<keyword evidence="3" id="KW-1185">Reference proteome</keyword>
<dbReference type="Proteomes" id="UP000681027">
    <property type="component" value="Unassembled WGS sequence"/>
</dbReference>